<dbReference type="PANTHER" id="PTHR11042:SF190">
    <property type="entry name" value="MITOSIS INHIBITOR PROTEIN KINASE MIK1"/>
    <property type="match status" value="1"/>
</dbReference>
<dbReference type="AlphaFoldDB" id="A0AAI9WZP8"/>
<dbReference type="PROSITE" id="PS50011">
    <property type="entry name" value="PROTEIN_KINASE_DOM"/>
    <property type="match status" value="1"/>
</dbReference>
<evidence type="ECO:0000256" key="3">
    <source>
        <dbReference type="ARBA" id="ARBA00022777"/>
    </source>
</evidence>
<dbReference type="InterPro" id="IPR008271">
    <property type="entry name" value="Ser/Thr_kinase_AS"/>
</dbReference>
<dbReference type="Gene3D" id="1.10.510.10">
    <property type="entry name" value="Transferase(Phosphotransferase) domain 1"/>
    <property type="match status" value="1"/>
</dbReference>
<evidence type="ECO:0000256" key="7">
    <source>
        <dbReference type="SAM" id="MobiDB-lite"/>
    </source>
</evidence>
<evidence type="ECO:0000256" key="2">
    <source>
        <dbReference type="ARBA" id="ARBA00022741"/>
    </source>
</evidence>
<keyword evidence="4 6" id="KW-0067">ATP-binding</keyword>
<reference evidence="10" key="1">
    <citation type="journal article" date="2022" name="DNA Res.">
        <title>Genome analysis of five recently described species of the CUG-Ser clade uncovers Candida theae as a new hybrid lineage with pathogenic potential in the Candida parapsilosis species complex.</title>
        <authorList>
            <person name="Mixao V."/>
            <person name="Del Olmo V."/>
            <person name="Hegedusova E."/>
            <person name="Saus E."/>
            <person name="Pryszcz L."/>
            <person name="Cillingova A."/>
            <person name="Nosek J."/>
            <person name="Gabaldon T."/>
        </authorList>
    </citation>
    <scope>NUCLEOTIDE SEQUENCE</scope>
    <source>
        <strain evidence="10">CBS 10844</strain>
    </source>
</reference>
<comment type="caution">
    <text evidence="10">The sequence shown here is derived from an EMBL/GenBank/DDBJ whole genome shotgun (WGS) entry which is preliminary data.</text>
</comment>
<dbReference type="GO" id="GO:0005737">
    <property type="term" value="C:cytoplasm"/>
    <property type="evidence" value="ECO:0007669"/>
    <property type="project" value="TreeGrafter"/>
</dbReference>
<dbReference type="InterPro" id="IPR050339">
    <property type="entry name" value="CC_SR_Kinase"/>
</dbReference>
<dbReference type="PANTHER" id="PTHR11042">
    <property type="entry name" value="EUKARYOTIC TRANSLATION INITIATION FACTOR 2-ALPHA KINASE EIF2-ALPHA KINASE -RELATED"/>
    <property type="match status" value="1"/>
</dbReference>
<evidence type="ECO:0000256" key="1">
    <source>
        <dbReference type="ARBA" id="ARBA00022679"/>
    </source>
</evidence>
<feature type="region of interest" description="Disordered" evidence="7">
    <location>
        <begin position="613"/>
        <end position="633"/>
    </location>
</feature>
<keyword evidence="1" id="KW-0808">Transferase</keyword>
<dbReference type="GeneID" id="73378526"/>
<evidence type="ECO:0000313" key="10">
    <source>
        <dbReference type="EMBL" id="KAI3406428.2"/>
    </source>
</evidence>
<organism evidence="10 11">
    <name type="scientific">Candida oxycetoniae</name>
    <dbReference type="NCBI Taxonomy" id="497107"/>
    <lineage>
        <taxon>Eukaryota</taxon>
        <taxon>Fungi</taxon>
        <taxon>Dikarya</taxon>
        <taxon>Ascomycota</taxon>
        <taxon>Saccharomycotina</taxon>
        <taxon>Pichiomycetes</taxon>
        <taxon>Debaryomycetaceae</taxon>
        <taxon>Candida/Lodderomyces clade</taxon>
        <taxon>Candida</taxon>
    </lineage>
</organism>
<evidence type="ECO:0000256" key="5">
    <source>
        <dbReference type="ARBA" id="ARBA00037982"/>
    </source>
</evidence>
<comment type="similarity">
    <text evidence="5">Belongs to the protein kinase superfamily. Ser/Thr protein kinase family. GCN2 subfamily.</text>
</comment>
<dbReference type="PROSITE" id="PS00108">
    <property type="entry name" value="PROTEIN_KINASE_ST"/>
    <property type="match status" value="1"/>
</dbReference>
<dbReference type="GO" id="GO:0030447">
    <property type="term" value="P:filamentous growth"/>
    <property type="evidence" value="ECO:0007669"/>
    <property type="project" value="UniProtKB-ARBA"/>
</dbReference>
<dbReference type="GO" id="GO:0005634">
    <property type="term" value="C:nucleus"/>
    <property type="evidence" value="ECO:0007669"/>
    <property type="project" value="TreeGrafter"/>
</dbReference>
<dbReference type="RefSeq" id="XP_049182173.1">
    <property type="nucleotide sequence ID" value="XM_049326867.1"/>
</dbReference>
<proteinExistence type="inferred from homology"/>
<protein>
    <submittedName>
        <fullName evidence="10">IKS1</fullName>
    </submittedName>
</protein>
<accession>A0AAI9WZP8</accession>
<dbReference type="EMBL" id="JAHUZD010000024">
    <property type="protein sequence ID" value="KAI3406428.2"/>
    <property type="molecule type" value="Genomic_DNA"/>
</dbReference>
<evidence type="ECO:0000259" key="9">
    <source>
        <dbReference type="PROSITE" id="PS50011"/>
    </source>
</evidence>
<feature type="domain" description="Protein kinase" evidence="9">
    <location>
        <begin position="171"/>
        <end position="572"/>
    </location>
</feature>
<gene>
    <name evidence="10" type="ORF">KGF56_000909</name>
</gene>
<feature type="binding site" evidence="6">
    <location>
        <position position="203"/>
    </location>
    <ligand>
        <name>ATP</name>
        <dbReference type="ChEBI" id="CHEBI:30616"/>
    </ligand>
</feature>
<keyword evidence="11" id="KW-1185">Reference proteome</keyword>
<evidence type="ECO:0000256" key="4">
    <source>
        <dbReference type="ARBA" id="ARBA00022840"/>
    </source>
</evidence>
<dbReference type="Proteomes" id="UP001202479">
    <property type="component" value="Unassembled WGS sequence"/>
</dbReference>
<dbReference type="GO" id="GO:0110031">
    <property type="term" value="P:negative regulation of G2/MI transition of meiotic cell cycle"/>
    <property type="evidence" value="ECO:0007669"/>
    <property type="project" value="TreeGrafter"/>
</dbReference>
<dbReference type="InterPro" id="IPR017441">
    <property type="entry name" value="Protein_kinase_ATP_BS"/>
</dbReference>
<dbReference type="GO" id="GO:0005524">
    <property type="term" value="F:ATP binding"/>
    <property type="evidence" value="ECO:0007669"/>
    <property type="project" value="UniProtKB-UniRule"/>
</dbReference>
<keyword evidence="8" id="KW-0472">Membrane</keyword>
<dbReference type="InterPro" id="IPR011009">
    <property type="entry name" value="Kinase-like_dom_sf"/>
</dbReference>
<keyword evidence="2 6" id="KW-0547">Nucleotide-binding</keyword>
<evidence type="ECO:0000256" key="8">
    <source>
        <dbReference type="SAM" id="Phobius"/>
    </source>
</evidence>
<dbReference type="Pfam" id="PF00069">
    <property type="entry name" value="Pkinase"/>
    <property type="match status" value="1"/>
</dbReference>
<dbReference type="SUPFAM" id="SSF56112">
    <property type="entry name" value="Protein kinase-like (PK-like)"/>
    <property type="match status" value="1"/>
</dbReference>
<keyword evidence="8" id="KW-0812">Transmembrane</keyword>
<dbReference type="GO" id="GO:0004713">
    <property type="term" value="F:protein tyrosine kinase activity"/>
    <property type="evidence" value="ECO:0007669"/>
    <property type="project" value="TreeGrafter"/>
</dbReference>
<dbReference type="PROSITE" id="PS00107">
    <property type="entry name" value="PROTEIN_KINASE_ATP"/>
    <property type="match status" value="1"/>
</dbReference>
<dbReference type="InterPro" id="IPR000719">
    <property type="entry name" value="Prot_kinase_dom"/>
</dbReference>
<feature type="compositionally biased region" description="Acidic residues" evidence="7">
    <location>
        <begin position="622"/>
        <end position="632"/>
    </location>
</feature>
<feature type="transmembrane region" description="Helical" evidence="8">
    <location>
        <begin position="725"/>
        <end position="744"/>
    </location>
</feature>
<evidence type="ECO:0000256" key="6">
    <source>
        <dbReference type="PROSITE-ProRule" id="PRU10141"/>
    </source>
</evidence>
<sequence length="754" mass="87057">MSIIPYKSGDDKSGDDILYHNPSDGVLILHDAQENSIQLVSTSTTKIQHDHSVVDSTTSSSKLDTSRFASYTIAGTGKKCPNCGFAWEDYEREKTRTKHDAAGGIPIYFKRSLPAQLSKMNEEFPKAFMHRDYFKLLAQIPHNGQEKRHLKDSNIPEGLFNQGYFKRFFRKIDPFTLGSGAHAQVYKVEHVLDNIVLGTYAVKRISIGDRYELLEQVVNEVLILNELSAKCANENNLIRYNHVWLELGDLEDSTAYFLPSAGSQEEIEKRRVPYMFILQQYCDGGHLEDLIIKNYTQEEGLSYSERVILEKKRRKSKRNGEIVEKEKRKWLSNLEIWKFIHDVATGVNYLHMHGILHRDLKPSNCLMDTKYVADTQSPIEFKNVEEFEQKLFDLPKVLVSDFGEGKFTDRHKNAGLENNTARRGNTGTLEFTAPELWLYSSDTLSNGEARNFINDFTYDSDIYSLGLILCYLCVGTLPFSNLVRGECDPQVARDKISNWYENLTLESFSDWFEEKVSSLQGYVDDCIKDFILLSYKMIKGMSSSTEEETFGPRCSSKEVLLILNDIKWKRFIMTEPMREHMKEKTQVEDLMLYQPGMNGPSYFEEQVKDLSAESRSSKKDAAEEEEEEEDLDFEKQYDSDHLDLIKEEKKNICESKNPNLFNEPSCHLHWSKIQTLPLYSLELLVLEYLSIYMPHFSQNVLKIIIYVTIGLDMVLSKYIILRYTLFVTISVTLLIVSGYTIGGLDSIEEKFRQW</sequence>
<name>A0AAI9WZP8_9ASCO</name>
<evidence type="ECO:0000313" key="11">
    <source>
        <dbReference type="Proteomes" id="UP001202479"/>
    </source>
</evidence>
<keyword evidence="3" id="KW-0418">Kinase</keyword>
<keyword evidence="8" id="KW-1133">Transmembrane helix</keyword>
<dbReference type="Gene3D" id="3.30.200.20">
    <property type="entry name" value="Phosphorylase Kinase, domain 1"/>
    <property type="match status" value="1"/>
</dbReference>
<dbReference type="SMART" id="SM00220">
    <property type="entry name" value="S_TKc"/>
    <property type="match status" value="1"/>
</dbReference>